<dbReference type="AlphaFoldDB" id="A0AAV7CNQ6"/>
<reference evidence="1" key="1">
    <citation type="thesis" date="2020" institute="ProQuest LLC" country="789 East Eisenhower Parkway, Ann Arbor, MI, USA">
        <title>Comparative Genomics and Chromosome Evolution.</title>
        <authorList>
            <person name="Mudd A.B."/>
        </authorList>
    </citation>
    <scope>NUCLEOTIDE SEQUENCE</scope>
    <source>
        <strain evidence="1">237g6f4</strain>
        <tissue evidence="1">Blood</tissue>
    </source>
</reference>
<keyword evidence="2" id="KW-1185">Reference proteome</keyword>
<evidence type="ECO:0000313" key="1">
    <source>
        <dbReference type="EMBL" id="KAG8585788.1"/>
    </source>
</evidence>
<sequence>MPLKLSHTHIKCKGLKRSRCCAKKSAYYIYMVQYNLFFQLQTQHIENEIDHQFQECVCIMVPPFYELTYTPSRVIFGVKISLIAACMSTLYAK</sequence>
<protein>
    <submittedName>
        <fullName evidence="1">Uncharacterized protein</fullName>
    </submittedName>
</protein>
<accession>A0AAV7CNQ6</accession>
<dbReference type="Proteomes" id="UP000824782">
    <property type="component" value="Unassembled WGS sequence"/>
</dbReference>
<organism evidence="1 2">
    <name type="scientific">Engystomops pustulosus</name>
    <name type="common">Tungara frog</name>
    <name type="synonym">Physalaemus pustulosus</name>
    <dbReference type="NCBI Taxonomy" id="76066"/>
    <lineage>
        <taxon>Eukaryota</taxon>
        <taxon>Metazoa</taxon>
        <taxon>Chordata</taxon>
        <taxon>Craniata</taxon>
        <taxon>Vertebrata</taxon>
        <taxon>Euteleostomi</taxon>
        <taxon>Amphibia</taxon>
        <taxon>Batrachia</taxon>
        <taxon>Anura</taxon>
        <taxon>Neobatrachia</taxon>
        <taxon>Hyloidea</taxon>
        <taxon>Leptodactylidae</taxon>
        <taxon>Leiuperinae</taxon>
        <taxon>Engystomops</taxon>
    </lineage>
</organism>
<proteinExistence type="predicted"/>
<dbReference type="EMBL" id="WNYA01000002">
    <property type="protein sequence ID" value="KAG8585788.1"/>
    <property type="molecule type" value="Genomic_DNA"/>
</dbReference>
<gene>
    <name evidence="1" type="ORF">GDO81_005150</name>
</gene>
<comment type="caution">
    <text evidence="1">The sequence shown here is derived from an EMBL/GenBank/DDBJ whole genome shotgun (WGS) entry which is preliminary data.</text>
</comment>
<name>A0AAV7CNQ6_ENGPU</name>
<evidence type="ECO:0000313" key="2">
    <source>
        <dbReference type="Proteomes" id="UP000824782"/>
    </source>
</evidence>